<feature type="domain" description="HYDIN/VesB/CFA65-like Ig-like" evidence="9">
    <location>
        <begin position="499"/>
        <end position="591"/>
    </location>
</feature>
<feature type="region of interest" description="Disordered" evidence="7">
    <location>
        <begin position="1660"/>
        <end position="1679"/>
    </location>
</feature>
<evidence type="ECO:0000259" key="9">
    <source>
        <dbReference type="Pfam" id="PF22544"/>
    </source>
</evidence>
<feature type="domain" description="HYDIN/VesB/CFA65-like Ig-like" evidence="9">
    <location>
        <begin position="3100"/>
        <end position="3189"/>
    </location>
</feature>
<evidence type="ECO:0000256" key="1">
    <source>
        <dbReference type="ARBA" id="ARBA00004138"/>
    </source>
</evidence>
<comment type="caution">
    <text evidence="11">The sequence shown here is derived from an EMBL/GenBank/DDBJ whole genome shotgun (WGS) entry which is preliminary data.</text>
</comment>
<reference evidence="11 12" key="1">
    <citation type="journal article" date="2018" name="BMC Genomics">
        <title>The genome of Naegleria lovaniensis, the basis for a comparative approach to unravel pathogenicity factors of the human pathogenic amoeba N. fowleri.</title>
        <authorList>
            <person name="Liechti N."/>
            <person name="Schurch N."/>
            <person name="Bruggmann R."/>
            <person name="Wittwer M."/>
        </authorList>
    </citation>
    <scope>NUCLEOTIDE SEQUENCE [LARGE SCALE GENOMIC DNA]</scope>
    <source>
        <strain evidence="11 12">ATCC 30569</strain>
    </source>
</reference>
<dbReference type="PANTHER" id="PTHR23053:SF0">
    <property type="entry name" value="HYDROCEPHALUS-INDUCING PROTEIN HOMOLOG"/>
    <property type="match status" value="1"/>
</dbReference>
<evidence type="ECO:0000313" key="11">
    <source>
        <dbReference type="EMBL" id="KAG2382936.1"/>
    </source>
</evidence>
<dbReference type="GO" id="GO:0003341">
    <property type="term" value="P:cilium movement"/>
    <property type="evidence" value="ECO:0007669"/>
    <property type="project" value="TreeGrafter"/>
</dbReference>
<evidence type="ECO:0000256" key="2">
    <source>
        <dbReference type="ARBA" id="ARBA00004496"/>
    </source>
</evidence>
<feature type="domain" description="Deleted in lung and esophageal cancer protein 1 Ig-like" evidence="10">
    <location>
        <begin position="51"/>
        <end position="140"/>
    </location>
</feature>
<dbReference type="PANTHER" id="PTHR23053">
    <property type="entry name" value="DLEC1 DELETED IN LUNG AND ESOPHAGEAL CANCER 1"/>
    <property type="match status" value="1"/>
</dbReference>
<feature type="domain" description="HYDIN/VesB/CFA65-like Ig-like" evidence="9">
    <location>
        <begin position="1465"/>
        <end position="1565"/>
    </location>
</feature>
<protein>
    <recommendedName>
        <fullName evidence="13">MSP domain-containing protein</fullName>
    </recommendedName>
</protein>
<dbReference type="InterPro" id="IPR033305">
    <property type="entry name" value="Hydin-like"/>
</dbReference>
<dbReference type="Pfam" id="PF21310">
    <property type="entry name" value="OCRL-like_ASH"/>
    <property type="match status" value="1"/>
</dbReference>
<keyword evidence="4" id="KW-0969">Cilium</keyword>
<feature type="compositionally biased region" description="Low complexity" evidence="7">
    <location>
        <begin position="1"/>
        <end position="17"/>
    </location>
</feature>
<feature type="domain" description="HYDIN/VesB/CFA65-like Ig-like" evidence="9">
    <location>
        <begin position="1032"/>
        <end position="1135"/>
    </location>
</feature>
<accession>A0AA88GL15</accession>
<feature type="domain" description="HYDIN/VesB/CFA65-like Ig-like" evidence="9">
    <location>
        <begin position="2271"/>
        <end position="2359"/>
    </location>
</feature>
<evidence type="ECO:0000313" key="12">
    <source>
        <dbReference type="Proteomes" id="UP000816034"/>
    </source>
</evidence>
<feature type="region of interest" description="Disordered" evidence="7">
    <location>
        <begin position="1911"/>
        <end position="1940"/>
    </location>
</feature>
<feature type="region of interest" description="Disordered" evidence="7">
    <location>
        <begin position="3019"/>
        <end position="3063"/>
    </location>
</feature>
<dbReference type="InterPro" id="IPR059041">
    <property type="entry name" value="Ig_DLEC1_1"/>
</dbReference>
<organism evidence="11 12">
    <name type="scientific">Naegleria lovaniensis</name>
    <name type="common">Amoeba</name>
    <dbReference type="NCBI Taxonomy" id="51637"/>
    <lineage>
        <taxon>Eukaryota</taxon>
        <taxon>Discoba</taxon>
        <taxon>Heterolobosea</taxon>
        <taxon>Tetramitia</taxon>
        <taxon>Eutetramitia</taxon>
        <taxon>Vahlkampfiidae</taxon>
        <taxon>Naegleria</taxon>
    </lineage>
</organism>
<dbReference type="EMBL" id="PYSW02000022">
    <property type="protein sequence ID" value="KAG2382936.1"/>
    <property type="molecule type" value="Genomic_DNA"/>
</dbReference>
<dbReference type="InterPro" id="IPR013783">
    <property type="entry name" value="Ig-like_fold"/>
</dbReference>
<dbReference type="GO" id="GO:0005930">
    <property type="term" value="C:axoneme"/>
    <property type="evidence" value="ECO:0007669"/>
    <property type="project" value="TreeGrafter"/>
</dbReference>
<evidence type="ECO:0000256" key="3">
    <source>
        <dbReference type="ARBA" id="ARBA00022490"/>
    </source>
</evidence>
<feature type="domain" description="HYDIN/VesB/CFA65-like Ig-like" evidence="9">
    <location>
        <begin position="3571"/>
        <end position="3663"/>
    </location>
</feature>
<proteinExistence type="predicted"/>
<comment type="subcellular location">
    <subcellularLocation>
        <location evidence="1">Cell projection</location>
        <location evidence="1">Cilium</location>
    </subcellularLocation>
    <subcellularLocation>
        <location evidence="2">Cytoplasm</location>
    </subcellularLocation>
</comment>
<feature type="region of interest" description="Disordered" evidence="7">
    <location>
        <begin position="1"/>
        <end position="39"/>
    </location>
</feature>
<keyword evidence="5" id="KW-0966">Cell projection</keyword>
<dbReference type="InterPro" id="IPR027417">
    <property type="entry name" value="P-loop_NTPase"/>
</dbReference>
<evidence type="ECO:0000256" key="4">
    <source>
        <dbReference type="ARBA" id="ARBA00023069"/>
    </source>
</evidence>
<feature type="domain" description="HYDIN/VesB/CFA65-like Ig-like" evidence="9">
    <location>
        <begin position="2387"/>
        <end position="2470"/>
    </location>
</feature>
<dbReference type="GO" id="GO:1904158">
    <property type="term" value="P:axonemal central apparatus assembly"/>
    <property type="evidence" value="ECO:0007669"/>
    <property type="project" value="TreeGrafter"/>
</dbReference>
<evidence type="ECO:0000256" key="6">
    <source>
        <dbReference type="SAM" id="Coils"/>
    </source>
</evidence>
<keyword evidence="3" id="KW-0963">Cytoplasm</keyword>
<feature type="domain" description="OCRL-1/2 ASH" evidence="8">
    <location>
        <begin position="1144"/>
        <end position="1209"/>
    </location>
</feature>
<evidence type="ECO:0000256" key="5">
    <source>
        <dbReference type="ARBA" id="ARBA00023273"/>
    </source>
</evidence>
<evidence type="ECO:0000259" key="8">
    <source>
        <dbReference type="Pfam" id="PF21310"/>
    </source>
</evidence>
<dbReference type="InterPro" id="IPR048869">
    <property type="entry name" value="OCRL-1_2_ASH"/>
</dbReference>
<feature type="compositionally biased region" description="Basic and acidic residues" evidence="7">
    <location>
        <begin position="2542"/>
        <end position="2560"/>
    </location>
</feature>
<feature type="domain" description="HYDIN/VesB/CFA65-like Ig-like" evidence="9">
    <location>
        <begin position="155"/>
        <end position="237"/>
    </location>
</feature>
<feature type="coiled-coil region" evidence="6">
    <location>
        <begin position="1811"/>
        <end position="1866"/>
    </location>
</feature>
<feature type="compositionally biased region" description="Polar residues" evidence="7">
    <location>
        <begin position="18"/>
        <end position="36"/>
    </location>
</feature>
<dbReference type="Proteomes" id="UP000816034">
    <property type="component" value="Unassembled WGS sequence"/>
</dbReference>
<feature type="region of interest" description="Disordered" evidence="7">
    <location>
        <begin position="2542"/>
        <end position="2565"/>
    </location>
</feature>
<evidence type="ECO:0008006" key="13">
    <source>
        <dbReference type="Google" id="ProtNLM"/>
    </source>
</evidence>
<dbReference type="GeneID" id="68097358"/>
<feature type="compositionally biased region" description="Polar residues" evidence="7">
    <location>
        <begin position="1731"/>
        <end position="1747"/>
    </location>
</feature>
<dbReference type="InterPro" id="IPR053879">
    <property type="entry name" value="HYDIN_VesB_CFA65-like_Ig"/>
</dbReference>
<name>A0AA88GL15_NAELO</name>
<evidence type="ECO:0000256" key="7">
    <source>
        <dbReference type="SAM" id="MobiDB-lite"/>
    </source>
</evidence>
<feature type="region of interest" description="Disordered" evidence="7">
    <location>
        <begin position="1731"/>
        <end position="1751"/>
    </location>
</feature>
<sequence length="4390" mass="494558">MNTSRSNLSGSMISSSSPTIFNNGNGIQSGSTSTLNPDKENTQNVLGCGAFQAFPNQIVFKDFEAPGNYKETISFRNNDTVSRRISIFAPKSRFFRVESVKKNTTNTLVAPGLDVTYNIFFSPDEKIDYNCDLIVRTEQEEFTVPIIAVGLRALLDIPNSVSFDDAPVKYSTSKVIYVRNIGKSKSKGFSLEAEYPFSVSPKEVPELNVGEGVQITIDFYPEKTQHYYGKLKLGFDTINCKIINLHGLGKSANVKLDANALAFQNTYITCNTQRTMKIVNNSNIRVNFSWKLFSVADDEISFKTRSITQLALEHEETSREYRLKKREIENDDLSFRDDAFSIYPLKGEIWPNQELEISIDFHPQKEIDYDKIAFCEITGREIRLPLRLQGRGRGPNVSFSYTEISIGEIFINSVHEYEIRLDNKGQIGASFELIKPTSLFGPKFQFVPASGYVAATESQIIKIFFNSDIIGSFEEDIYFRIEGRHEDLRLHFSGQIIGPTFNFDCDELNFGMVPYGFLNTKYVHIINTCEIPMKFNLRIPEDGTMLKRQFDIIPSNGSILPHTKKQIKIEYLSTVLRENKSTLVVDVEGVGDALVAVPIRAVTVAPTITLAKSEIHFGDCFIGYEYCGRLELVNSTNMSSKYEIILPEEVKQYDCRTDSTMGIVTNKSSACVDIYFKSKVLGDISFKIFVKVVGSEQDPFEVLVTAHSIGPMVQLSYPVIDFGKVNVLETQHAKLKMYNNSPIPASYSAQFRGKSAGIFSSQSMSGTIEPKGEIDFIIDAVLDDTVKFSDDLLLTIENGEKLSVKLTAIGKGNTVIPTEPINEIDFGDQFTSRAFKKVISLENKSRKPQKISWMQERKKGDQTVPVFKISPDRVVIPPKTLQAFTIEGFCEKEGEVAEPWICKMSGKKDIVISTPALKSRISVPLLKFSESSLSFLYRYVKGVPATVQTKTVDVTNISPLPLTFSVKATPPFSLSCTDYTIEPGQVKTLEVQFNPAYKTDKQSTDIKSKMIITYSDHPNKSSIDLLGTVVFPNLVLSSTAIDFGTVVADAEKSKTITLENRGKLSAVFSWIFEIPENGDLATSQIFDILPMNGILEPGESVDIRFVYNAVKFGVNTAIAICEVEGGPNYIMNLRGESSSVKFGVDNSELDYGVIPYYSPQEKDITISNTGKIAIDFNFDFGTLKRKDIIQVTPENGRIKPGEKQKLVVKLIPGIPEVINEQFTLMVAMYEPIIVSLKAVSVHPMIHLTTKVGKDDQANAISYSNQQDFEKHLELAQKNGSRGITLMQEALKKLGSEGKSTSFKNLSIVQSDVQKEAERLLFCEYLLMNSLRNSKLRSIPRSSRTTTPNSQKLESSDIVLQRVVVDFGSTIKGLTKKKTFKLTNVGVLPVYLRFDKKELAKYGLSIEPSEISNLPGYPDNQSTPIDIIFQSKSERVDIGEYKAIIPIRVLNGYIIELEARANVILPEISISETSLNFGDVNVGYAKVYTIQIYNDKDVNSEWVIESNNGRKKDTNFLFDVMEGVLSPGEKKNIAITFMPTLDKKLSQTFFLKCNYNPQPTKITCTGNGKDLNIKVDYVEKELGPILPYNASFIPFSISNNSECTIDVYSVDFDEQYRRESEIILSCDNFDKGYILAKPRKFGGPLNEDILQKYNDLVKKECGEGDSQPQASARSVEATAQDETTKKRNIYVIHGPPVSFKSEIASFISSKLNIPMITIDSAWNDYCQSHTDDNNSTITTARPSSSKTKQPNDTRMYDKLGLAFSERFSQNDCKNGFIIDGLYSDRFSDQETITKLIMEKLALENATLICLDANEAEIRSRALSERVEKAKQIMEESRYPKLTEEEYETLAENEKKMYEAQIKTFRENKTQYDRLYADFIRLEKELAGATTKYISEVLAERKKEDEEYLKKMEEEAKKKKKPASNTKSNNTRPETPSNEKLNYTTLADELAVTADDSLFDTRIKYFKQYYFEVQNSFKKVTPEEPTTGNKKNMPVKKKEEEVVENKIFYFKVSAQTKQDLFESLIQSVPALEEHANAKEPSKKMELAIPEPYLLQVIKKPSQVQPVNTTSPFTIVSSSENEQSETTRWTISPGGKQELFIKFTSKQIGKFDAVLTFGIYGRSSQFSIKTSGSCSYPEISTYYKNIFSRRIKSRPDKGLAKKYVISENNYEFGPLLIRPSYDNLDENNFKEYYDVFRFTNNGKFTCDLNFSLEKEDKAFLISPNQLSINPDATAEVKVWALPKIVGKIKNSIICTVKNNPTPFKFDVSCTGSKPKIELDKTKIDFGKVLLSSSGYTEIINMKNMAAIPILWSIKNKAQLKKEFTVEPSEGKLQPGDQVAISVKFITDIACEVEEKLLLAISDIQELLPAEETPIQLKADAFGMDVTMDCSLDFGTVKVYDSSSKTITMYNNGKYDAAFKFIIPDKLKPHFTINPMEGVLTAKAKQKTNVEVTFKTNTEIFYNKNKSIVCNLQDNTTKMPLGTTALELSVKSMFSKFTITPESGINFGPLSYDKERQRPFEIFNTGIFDIQYTVFDYSKGLTERQVEAEKTTNDPKKKPTDQKKVKGNSAKKVEAQLQIGQFTIQPTVGTIAPGSKAVVNVTFKGDGTKVFQETLGIDISDRNMDDQPNGIPYSLQGESCVPGIITNEFESIFEEQQIVSNMDMIVNPLQSSFTLDERIFSFGTIAVGKKVNEKIKIINPFKVPCNVECSVKPRDMNGSKDVTMFDVVPPKLFIPPHEHRYVTLSFMPPTMNNYSAIFEATVTDGNDPKTKDLRIEIRGEGSLPQVVIKIPEKVGDVPIMKFPKTAVGKREELPVLISNEGLLPATVRFDFPNHPSLLFPERLEEFVLNSKESRKFAMIYEPAEAEKIETALNMVVLDNHFEDTSIKVTAESIEEDVIMTQLPLGKENELWFGDCYVASNNERTFSVENHARDPVRFEFICPEHITVSPAVGHIQAKSSKDVMITFATEEPLELKGEQLKCILKKIRFTSDEETDWDDRHKSIKWVEIDEEEEARKLKELEEKKRREKEEKENEKKGTKNKKDDKKQPQKQKVEEKVEPVVQEEPKPKKLVTKRMEVTDPEPQHEIIGEISDKILAIYAVADYAKFEMDKSDIVFSTTKMFETRVHQFPLKNVGKVVLNFSWSGNQYIDGPFELEPKQGQIKPGEQTTFIIKYAPQDVDRHEEIFTCYIDNIMPTVETPSIRVTGVSTCPLVHFEISPSDYLTSGRRKVLFQNQEIESLVDKEKTRVIELYSCGIKVKNTKRFYILNPTDVDFKYSWQKIQTEPNDSSSDNSFSCLTRTGIINSGKKSEIIFEYIPYALETKESLWMFSIPSRKLNIPFLVVGHAKEPEVFLDSARVNFQTVLVGAKSSQTINIINREPIPFSFAFDQYEFLEDNQNDRRPVLVLSPKSGTVPAEQTLPINLLYTPNTETSFNIQLSCRVKKKPSALSCNVKGEGFLVHESLEVADESMTKIIPLSAKETNEVDFERAQINEKKIKKIIITNHGNYNFDFQWFHAKNKLITINPEKGTVFKGGKLICDIIFNPTSQVKLENYKCVCKITNSNSYIVNLSGSGSQPKINFSFLQYDFGAHFLYHQGMDKSPSTMLKIENCDEKDISFEMLYDNKPHLEVEASATVLKPGESRQIKIYFRPREIKLYKETVLFEINGLYKTSVVVLGEGTASKVELTNLSDKILNLGSIRAGEVVTKYLSITNKSKITANVSFLKETLDQLSKCFVTVTPKTAFSILPRQEAQIGLTFKPESRLSTFNVELNAYIDGRIKLLSNITGSCQGIEVKLNTSTVAFGPVVQHTVVVNRVIMENTGDIGINYKWNTKGLNSAFTIKPLQGFIPPNEEAIFEVTYAPVKVDSTGQSAQIECKIDSLKDPILMTISGICVEKPKEKETLSFRVAVRQKQAKTVKIENPTKSDWRLKPVIDNPSWSGPEYLELPANSVREYEISYAPLSMTLSAPHKGTLFFPLPDGKAILYELSGESLDPLPAGSIVKELYAKEHHIETLFVENWLGKAQRFSVILDDLNIKSPNQLTAVNYIDVPPISKREYKFSFLPFKDGQFEGKVRFVNVETKEFIYYNVKFTVLKARSNEEIVMETPVRQKLAKHVTVENPLDKESILSVKCDSSEIVVAPELRIPAKSFAKCEFVYLPLLAVEPKKAKLSIGNDELGVFPFDLLLKPLPKAAERSTHFSVSLGNAQTQTVRFVNYARQATEYTCKFEDNQTDFSLVDKPVIKVSAATSLEGNEVGLDVTYEPTMTGACKAKLILTSPIGGEYVFWLFGKCSPPRPQGPIEIQPNGTAQITFKNVFDKKSDFKFSIEDASNSFSIKPDQASLNVKQKLPLTISYKPQSSAAKVVNHAKLTISCKGNQLTWLYYLMGKPESTSGSNTK</sequence>
<feature type="domain" description="HYDIN/VesB/CFA65-like Ig-like" evidence="9">
    <location>
        <begin position="395"/>
        <end position="494"/>
    </location>
</feature>
<feature type="compositionally biased region" description="Polar residues" evidence="7">
    <location>
        <begin position="1921"/>
        <end position="1940"/>
    </location>
</feature>
<feature type="domain" description="HYDIN/VesB/CFA65-like Ig-like" evidence="9">
    <location>
        <begin position="3789"/>
        <end position="3885"/>
    </location>
</feature>
<gene>
    <name evidence="11" type="ORF">C9374_004903</name>
</gene>
<dbReference type="Gene3D" id="3.40.50.300">
    <property type="entry name" value="P-loop containing nucleotide triphosphate hydrolases"/>
    <property type="match status" value="1"/>
</dbReference>
<dbReference type="RefSeq" id="XP_044548615.1">
    <property type="nucleotide sequence ID" value="XM_044694594.1"/>
</dbReference>
<dbReference type="Pfam" id="PF23277">
    <property type="entry name" value="Ig_Dlec1_1"/>
    <property type="match status" value="1"/>
</dbReference>
<dbReference type="Pfam" id="PF22544">
    <property type="entry name" value="HYDIN_VesB_CFA65-like_Ig"/>
    <property type="match status" value="10"/>
</dbReference>
<dbReference type="Gene3D" id="2.60.40.10">
    <property type="entry name" value="Immunoglobulins"/>
    <property type="match status" value="25"/>
</dbReference>
<keyword evidence="12" id="KW-1185">Reference proteome</keyword>
<evidence type="ECO:0000259" key="10">
    <source>
        <dbReference type="Pfam" id="PF23277"/>
    </source>
</evidence>
<keyword evidence="6" id="KW-0175">Coiled coil</keyword>